<sequence>MDPADQCKPLHGSLGTIDEDRLELPALARTLPTAEWAGGSFRARFYPPATASSRAQSFRSASAPRLLTSSEGSRAGGRESAHGSARASQRSRCSQISVASMRSRIEEAVQQEVKTALGDYLGLKADTAVRTRAKLLAMPLHLRPSPNPVSMGEPPSMITQQQRSLRVPVMMAVDPFWSTDLKKMNDRIGMRIEYERRLSAACTGSMAPELPHMFPKRYLSNPPTPYFVPGMRPH</sequence>
<organism evidence="2 3">
    <name type="scientific">Polarella glacialis</name>
    <name type="common">Dinoflagellate</name>
    <dbReference type="NCBI Taxonomy" id="89957"/>
    <lineage>
        <taxon>Eukaryota</taxon>
        <taxon>Sar</taxon>
        <taxon>Alveolata</taxon>
        <taxon>Dinophyceae</taxon>
        <taxon>Suessiales</taxon>
        <taxon>Suessiaceae</taxon>
        <taxon>Polarella</taxon>
    </lineage>
</organism>
<evidence type="ECO:0000256" key="1">
    <source>
        <dbReference type="SAM" id="MobiDB-lite"/>
    </source>
</evidence>
<protein>
    <submittedName>
        <fullName evidence="2">Uncharacterized protein</fullName>
    </submittedName>
</protein>
<feature type="compositionally biased region" description="Low complexity" evidence="1">
    <location>
        <begin position="84"/>
        <end position="93"/>
    </location>
</feature>
<proteinExistence type="predicted"/>
<dbReference type="Proteomes" id="UP000626109">
    <property type="component" value="Unassembled WGS sequence"/>
</dbReference>
<reference evidence="2" key="1">
    <citation type="submission" date="2021-02" db="EMBL/GenBank/DDBJ databases">
        <authorList>
            <person name="Dougan E. K."/>
            <person name="Rhodes N."/>
            <person name="Thang M."/>
            <person name="Chan C."/>
        </authorList>
    </citation>
    <scope>NUCLEOTIDE SEQUENCE</scope>
</reference>
<evidence type="ECO:0000313" key="2">
    <source>
        <dbReference type="EMBL" id="CAE8693035.1"/>
    </source>
</evidence>
<gene>
    <name evidence="2" type="ORF">PGLA2088_LOCUS28170</name>
</gene>
<name>A0A813JZG2_POLGL</name>
<feature type="compositionally biased region" description="Low complexity" evidence="1">
    <location>
        <begin position="52"/>
        <end position="73"/>
    </location>
</feature>
<evidence type="ECO:0000313" key="3">
    <source>
        <dbReference type="Proteomes" id="UP000626109"/>
    </source>
</evidence>
<dbReference type="AlphaFoldDB" id="A0A813JZG2"/>
<feature type="region of interest" description="Disordered" evidence="1">
    <location>
        <begin position="52"/>
        <end position="93"/>
    </location>
</feature>
<comment type="caution">
    <text evidence="2">The sequence shown here is derived from an EMBL/GenBank/DDBJ whole genome shotgun (WGS) entry which is preliminary data.</text>
</comment>
<accession>A0A813JZG2</accession>
<dbReference type="EMBL" id="CAJNNW010027760">
    <property type="protein sequence ID" value="CAE8693035.1"/>
    <property type="molecule type" value="Genomic_DNA"/>
</dbReference>